<keyword evidence="2" id="KW-1185">Reference proteome</keyword>
<protein>
    <submittedName>
        <fullName evidence="1">Uncharacterized protein</fullName>
    </submittedName>
</protein>
<dbReference type="EMBL" id="OU503038">
    <property type="protein sequence ID" value="CAI9757941.1"/>
    <property type="molecule type" value="Genomic_DNA"/>
</dbReference>
<reference evidence="1" key="1">
    <citation type="submission" date="2023-05" db="EMBL/GenBank/DDBJ databases">
        <authorList>
            <person name="Huff M."/>
        </authorList>
    </citation>
    <scope>NUCLEOTIDE SEQUENCE</scope>
</reference>
<dbReference type="AlphaFoldDB" id="A0AAD1YXJ2"/>
<gene>
    <name evidence="1" type="ORF">FPE_LOCUS5371</name>
</gene>
<evidence type="ECO:0000313" key="2">
    <source>
        <dbReference type="Proteomes" id="UP000834106"/>
    </source>
</evidence>
<sequence length="172" mass="19949">MLLKAHEALLEASKLLKILKNLKNDGCDEEKCENNVISQDSELDFVELGSVWQATHYEITLSFHQDDTMEKKCRFPTLSILPRVVPVFNNLVTNEGSSEVEAEFLNHRYIVPKKTCFYMAIRMCSPWLLSWEVSLSNHRNRSSFFRCHLLSLSVLRAGYEFRASAKTEPYNR</sequence>
<name>A0AAD1YXJ2_9LAMI</name>
<proteinExistence type="predicted"/>
<evidence type="ECO:0000313" key="1">
    <source>
        <dbReference type="EMBL" id="CAI9757941.1"/>
    </source>
</evidence>
<dbReference type="Proteomes" id="UP000834106">
    <property type="component" value="Chromosome 3"/>
</dbReference>
<accession>A0AAD1YXJ2</accession>
<organism evidence="1 2">
    <name type="scientific">Fraxinus pennsylvanica</name>
    <dbReference type="NCBI Taxonomy" id="56036"/>
    <lineage>
        <taxon>Eukaryota</taxon>
        <taxon>Viridiplantae</taxon>
        <taxon>Streptophyta</taxon>
        <taxon>Embryophyta</taxon>
        <taxon>Tracheophyta</taxon>
        <taxon>Spermatophyta</taxon>
        <taxon>Magnoliopsida</taxon>
        <taxon>eudicotyledons</taxon>
        <taxon>Gunneridae</taxon>
        <taxon>Pentapetalae</taxon>
        <taxon>asterids</taxon>
        <taxon>lamiids</taxon>
        <taxon>Lamiales</taxon>
        <taxon>Oleaceae</taxon>
        <taxon>Oleeae</taxon>
        <taxon>Fraxinus</taxon>
    </lineage>
</organism>